<feature type="domain" description="UDENN" evidence="3">
    <location>
        <begin position="57"/>
        <end position="495"/>
    </location>
</feature>
<evidence type="ECO:0000259" key="3">
    <source>
        <dbReference type="PROSITE" id="PS50211"/>
    </source>
</evidence>
<dbReference type="InterPro" id="IPR015943">
    <property type="entry name" value="WD40/YVTN_repeat-like_dom_sf"/>
</dbReference>
<dbReference type="PANTHER" id="PTHR12296">
    <property type="entry name" value="DENN DOMAIN-CONTAINING PROTEIN 4"/>
    <property type="match status" value="1"/>
</dbReference>
<dbReference type="Gene3D" id="3.40.50.11500">
    <property type="match status" value="1"/>
</dbReference>
<proteinExistence type="predicted"/>
<keyword evidence="4" id="KW-1185">Reference proteome</keyword>
<dbReference type="Pfam" id="PF02141">
    <property type="entry name" value="DENN"/>
    <property type="match status" value="1"/>
</dbReference>
<dbReference type="InParanoid" id="A0A6J2W219"/>
<feature type="repeat" description="WD" evidence="2">
    <location>
        <begin position="1227"/>
        <end position="1261"/>
    </location>
</feature>
<dbReference type="Gene3D" id="2.130.10.10">
    <property type="entry name" value="YVTN repeat-like/Quinoprotein amine dehydrogenase"/>
    <property type="match status" value="2"/>
</dbReference>
<dbReference type="AlphaFoldDB" id="A0A6J2W219"/>
<dbReference type="Pfam" id="PF00400">
    <property type="entry name" value="WD40"/>
    <property type="match status" value="1"/>
</dbReference>
<dbReference type="InterPro" id="IPR043153">
    <property type="entry name" value="DENN_C"/>
</dbReference>
<name>A0A6J2W219_CHACN</name>
<dbReference type="Proteomes" id="UP000504632">
    <property type="component" value="Chromosome 8"/>
</dbReference>
<dbReference type="Pfam" id="PF16819">
    <property type="entry name" value="DUF5074"/>
    <property type="match status" value="1"/>
</dbReference>
<evidence type="ECO:0000313" key="5">
    <source>
        <dbReference type="RefSeq" id="XP_030638253.1"/>
    </source>
</evidence>
<dbReference type="InterPro" id="IPR001680">
    <property type="entry name" value="WD40_rpt"/>
</dbReference>
<dbReference type="Pfam" id="PF25570">
    <property type="entry name" value="TPR_DENND3"/>
    <property type="match status" value="1"/>
</dbReference>
<sequence>MSGQLLSGLLEACIVVGASNDKLREVYEAQQEGRGVRHLVLEPEVLQVHAPTHVPKTNENYEEFCHQRRRSFLRIPEKQVVTPCDVQKEEGVTEDVSVPKDIDLVALPHLCFPGGLEVSCEQRDDRFHFLVFTDVCGDQTHGVVLQHYRPIQVGNVFQERSTQQNGHWSDFRPRRLYTAYGICVVSKHPYYNALRDCLSCLLDQLKTCKKMRDFKELVRDFSDKLALVPIPPPGELHVMFNLQSLMIVLPPREDKDQPVVDLDLHLPFLCFKPRELLQIITGILTEQRLVLFSSDWARLTLVAQCFMLYIRPLCWQLPFVPILSHQMLDFVMAPTGFLMGCHLNHYKEVATETDDSVLINIDDGTVSSSQSECVDLPNVPVDASQCFETRWAGLQLHYDLDLIHHGTCTNINDLRMHRQQWQQSLNGEIQKMMLELMVNIFRDVTDHLNYEHRVFNTDEFLKARYPKDRPFYKKVLETQIFQPFLRDLLDRKQDAFARMEVHTRSDIQRMKSMTDGPRRPTVMELVSKYCNSENRSQKTRQKSLPNLGEERNSVVLSQLPLKKGVSDTLLKVQPKPALMFKLPEFPSSFAYHCVQQYYKDVVNLLERSIVCVPQDNSTLLARYYYLRCFMNAFCGKRLEALRDINNLYKTDIDILPGELVKRLVHSLTKEERTQAEQCPELKHLVGKVKREEEQKPAESDKHVKKFSLPKSSMSLEDFVKVIQESGIVKQVPTIRQLFNALTLGQSQKQINPELFRIFYTVWKETEAEAEQMELPEGVAEHLDSSECVYKLSSSVRTSLGVGKIAMSQKRLFLLTVGRQGFVEIAKFRDIEHVEVVSSLRRSLRSMKSLRIKTCMKKDTFEANLKSECDLWNLIVREMWAGRTMADEHKDPQYVQQALTNVLLMDAVVGCLPSQKAIYAASKLSSLDKIRQAPVMVPTTTTETLQHKISPSLDLPAPEAVNALLYIPGQLTVSDSDPDDIPKLFCALSQGKLVVFDAATWSIEQQCIQLGTAQLNCMLGLNREQVWIGSEDSVIYIINARTLSYNKQLTEHRSDVMDFALEDRKSVFSQAQVYSCSVDGTVIVWDVPTLKMKRQFHVTCDRLSSIQIYNGSLWCGARDCITELKKTGLQYRKICLPQDPKKMETYFSSFVRIPESGQIWTCYADSSVLYVWNDKDFTKPQNKVKLPHSYGITCMIRVKNQIWVGCQSRMKGKIFVVNIEELSIEKELLAHTDSVLSLCTAEDRYVLSGSGSQDGKIAIWKV</sequence>
<dbReference type="SUPFAM" id="SSF50978">
    <property type="entry name" value="WD40 repeat-like"/>
    <property type="match status" value="1"/>
</dbReference>
<gene>
    <name evidence="5" type="primary">dennd3b</name>
</gene>
<accession>A0A6J2W219</accession>
<dbReference type="RefSeq" id="XP_030638253.1">
    <property type="nucleotide sequence ID" value="XM_030782393.1"/>
</dbReference>
<dbReference type="GO" id="GO:0031410">
    <property type="term" value="C:cytoplasmic vesicle"/>
    <property type="evidence" value="ECO:0007669"/>
    <property type="project" value="TreeGrafter"/>
</dbReference>
<reference evidence="5" key="1">
    <citation type="submission" date="2025-08" db="UniProtKB">
        <authorList>
            <consortium name="RefSeq"/>
        </authorList>
    </citation>
    <scope>IDENTIFICATION</scope>
</reference>
<dbReference type="GO" id="GO:0005085">
    <property type="term" value="F:guanyl-nucleotide exchange factor activity"/>
    <property type="evidence" value="ECO:0007669"/>
    <property type="project" value="UniProtKB-KW"/>
</dbReference>
<dbReference type="SMART" id="SM00801">
    <property type="entry name" value="dDENN"/>
    <property type="match status" value="1"/>
</dbReference>
<dbReference type="PROSITE" id="PS50211">
    <property type="entry name" value="DENN"/>
    <property type="match status" value="1"/>
</dbReference>
<dbReference type="OrthoDB" id="6019893at2759"/>
<dbReference type="InterPro" id="IPR005112">
    <property type="entry name" value="dDENN_dom"/>
</dbReference>
<protein>
    <submittedName>
        <fullName evidence="5">DENN domain-containing protein 3</fullName>
    </submittedName>
</protein>
<evidence type="ECO:0000313" key="4">
    <source>
        <dbReference type="Proteomes" id="UP000504632"/>
    </source>
</evidence>
<dbReference type="CTD" id="557792"/>
<dbReference type="InterPro" id="IPR057977">
    <property type="entry name" value="TPR_DENND3"/>
</dbReference>
<dbReference type="InterPro" id="IPR051696">
    <property type="entry name" value="DENN_Domain_GEFs"/>
</dbReference>
<dbReference type="InterPro" id="IPR031815">
    <property type="entry name" value="DUF5074"/>
</dbReference>
<evidence type="ECO:0000256" key="2">
    <source>
        <dbReference type="PROSITE-ProRule" id="PRU00221"/>
    </source>
</evidence>
<dbReference type="SMART" id="SM00799">
    <property type="entry name" value="DENN"/>
    <property type="match status" value="1"/>
</dbReference>
<organism evidence="4 5">
    <name type="scientific">Chanos chanos</name>
    <name type="common">Milkfish</name>
    <name type="synonym">Mugil chanos</name>
    <dbReference type="NCBI Taxonomy" id="29144"/>
    <lineage>
        <taxon>Eukaryota</taxon>
        <taxon>Metazoa</taxon>
        <taxon>Chordata</taxon>
        <taxon>Craniata</taxon>
        <taxon>Vertebrata</taxon>
        <taxon>Euteleostomi</taxon>
        <taxon>Actinopterygii</taxon>
        <taxon>Neopterygii</taxon>
        <taxon>Teleostei</taxon>
        <taxon>Ostariophysi</taxon>
        <taxon>Gonorynchiformes</taxon>
        <taxon>Chanidae</taxon>
        <taxon>Chanos</taxon>
    </lineage>
</organism>
<keyword evidence="1" id="KW-0344">Guanine-nucleotide releasing factor</keyword>
<dbReference type="InterPro" id="IPR037516">
    <property type="entry name" value="Tripartite_DENN"/>
</dbReference>
<dbReference type="GO" id="GO:0032483">
    <property type="term" value="P:regulation of Rab protein signal transduction"/>
    <property type="evidence" value="ECO:0007669"/>
    <property type="project" value="TreeGrafter"/>
</dbReference>
<dbReference type="InterPro" id="IPR001194">
    <property type="entry name" value="cDENN_dom"/>
</dbReference>
<evidence type="ECO:0000256" key="1">
    <source>
        <dbReference type="ARBA" id="ARBA00022658"/>
    </source>
</evidence>
<dbReference type="PROSITE" id="PS50294">
    <property type="entry name" value="WD_REPEATS_REGION"/>
    <property type="match status" value="1"/>
</dbReference>
<dbReference type="PROSITE" id="PS50082">
    <property type="entry name" value="WD_REPEATS_2"/>
    <property type="match status" value="1"/>
</dbReference>
<dbReference type="PANTHER" id="PTHR12296:SF21">
    <property type="entry name" value="DENN DOMAIN-CONTAINING PROTEIN 3"/>
    <property type="match status" value="1"/>
</dbReference>
<dbReference type="Gene3D" id="3.30.450.200">
    <property type="match status" value="1"/>
</dbReference>
<dbReference type="GeneID" id="115818890"/>
<dbReference type="InterPro" id="IPR036322">
    <property type="entry name" value="WD40_repeat_dom_sf"/>
</dbReference>
<dbReference type="Pfam" id="PF03455">
    <property type="entry name" value="dDENN"/>
    <property type="match status" value="1"/>
</dbReference>
<keyword evidence="2" id="KW-0853">WD repeat</keyword>
<dbReference type="SMART" id="SM00320">
    <property type="entry name" value="WD40"/>
    <property type="match status" value="3"/>
</dbReference>